<evidence type="ECO:0000313" key="7">
    <source>
        <dbReference type="EMBL" id="RLK52567.1"/>
    </source>
</evidence>
<name>A0A498CBH2_9MICO</name>
<evidence type="ECO:0000313" key="8">
    <source>
        <dbReference type="Proteomes" id="UP000273158"/>
    </source>
</evidence>
<dbReference type="GO" id="GO:0016757">
    <property type="term" value="F:glycosyltransferase activity"/>
    <property type="evidence" value="ECO:0007669"/>
    <property type="project" value="UniProtKB-KW"/>
</dbReference>
<organism evidence="7 8">
    <name type="scientific">Microbacterium telephonicum</name>
    <dbReference type="NCBI Taxonomy" id="1714841"/>
    <lineage>
        <taxon>Bacteria</taxon>
        <taxon>Bacillati</taxon>
        <taxon>Actinomycetota</taxon>
        <taxon>Actinomycetes</taxon>
        <taxon>Micrococcales</taxon>
        <taxon>Microbacteriaceae</taxon>
        <taxon>Microbacterium</taxon>
    </lineage>
</organism>
<dbReference type="InterPro" id="IPR028098">
    <property type="entry name" value="Glyco_trans_4-like_N"/>
</dbReference>
<keyword evidence="3 7" id="KW-0808">Transferase</keyword>
<keyword evidence="8" id="KW-1185">Reference proteome</keyword>
<dbReference type="InterPro" id="IPR050194">
    <property type="entry name" value="Glycosyltransferase_grp1"/>
</dbReference>
<dbReference type="Pfam" id="PF00534">
    <property type="entry name" value="Glycos_transf_1"/>
    <property type="match status" value="1"/>
</dbReference>
<protein>
    <recommendedName>
        <fullName evidence="1">D-inositol 3-phosphate glycosyltransferase</fullName>
    </recommendedName>
</protein>
<dbReference type="Proteomes" id="UP000273158">
    <property type="component" value="Unassembled WGS sequence"/>
</dbReference>
<accession>A0A498CBH2</accession>
<dbReference type="SUPFAM" id="SSF53756">
    <property type="entry name" value="UDP-Glycosyltransferase/glycogen phosphorylase"/>
    <property type="match status" value="1"/>
</dbReference>
<evidence type="ECO:0000256" key="4">
    <source>
        <dbReference type="SAM" id="MobiDB-lite"/>
    </source>
</evidence>
<dbReference type="Pfam" id="PF13439">
    <property type="entry name" value="Glyco_transf_4"/>
    <property type="match status" value="1"/>
</dbReference>
<dbReference type="EMBL" id="RCDB01000001">
    <property type="protein sequence ID" value="RLK52567.1"/>
    <property type="molecule type" value="Genomic_DNA"/>
</dbReference>
<gene>
    <name evidence="7" type="ORF">C7474_0516</name>
</gene>
<feature type="domain" description="Glycosyl transferase family 1" evidence="5">
    <location>
        <begin position="197"/>
        <end position="337"/>
    </location>
</feature>
<comment type="caution">
    <text evidence="7">The sequence shown here is derived from an EMBL/GenBank/DDBJ whole genome shotgun (WGS) entry which is preliminary data.</text>
</comment>
<dbReference type="GO" id="GO:1901137">
    <property type="term" value="P:carbohydrate derivative biosynthetic process"/>
    <property type="evidence" value="ECO:0007669"/>
    <property type="project" value="UniProtKB-ARBA"/>
</dbReference>
<sequence>MSAPTALRVVVIAPLRFPLRPPHAGGLESAVWAEVDALRRRGHEVTFIAPAGSDFTDAGGPFRLPPVRWPEAADPTDLTWPSSFHDDVVPALERALTALSGSGDRFDVISNHCLHPLPLLRAPHLPVPMVTTLHTPVDPEFVAAHHAAGGCGSRFISVSDHTRREWARAGVPSRLLPNGVDPERWRRGSGGGGLVWFGRIVPEKGPHVAAQIARRLGVPLTIAGRIGDRRYADEMLRPLLGGDVRYAGTLGPRELSALVGGADTVLVTPEWEEPFGLVGPESLMCGTPVVAFGVGGIPEIAAATTGMRVVAPGDVEAMGLAVAENLAAPADGARRDQIRAAAVARFSLTARTERLEALLSGMRAPSTSRATPRETPGVGAWEVSA</sequence>
<dbReference type="RefSeq" id="WP_241965066.1">
    <property type="nucleotide sequence ID" value="NZ_RCDB01000001.1"/>
</dbReference>
<proteinExistence type="predicted"/>
<evidence type="ECO:0000259" key="5">
    <source>
        <dbReference type="Pfam" id="PF00534"/>
    </source>
</evidence>
<dbReference type="PANTHER" id="PTHR45947:SF3">
    <property type="entry name" value="SULFOQUINOVOSYL TRANSFERASE SQD2"/>
    <property type="match status" value="1"/>
</dbReference>
<evidence type="ECO:0000256" key="2">
    <source>
        <dbReference type="ARBA" id="ARBA00022676"/>
    </source>
</evidence>
<dbReference type="Gene3D" id="3.40.50.2000">
    <property type="entry name" value="Glycogen Phosphorylase B"/>
    <property type="match status" value="2"/>
</dbReference>
<feature type="domain" description="Glycosyltransferase subfamily 4-like N-terminal" evidence="6">
    <location>
        <begin position="25"/>
        <end position="184"/>
    </location>
</feature>
<dbReference type="InterPro" id="IPR001296">
    <property type="entry name" value="Glyco_trans_1"/>
</dbReference>
<evidence type="ECO:0000259" key="6">
    <source>
        <dbReference type="Pfam" id="PF13439"/>
    </source>
</evidence>
<evidence type="ECO:0000256" key="1">
    <source>
        <dbReference type="ARBA" id="ARBA00021292"/>
    </source>
</evidence>
<evidence type="ECO:0000256" key="3">
    <source>
        <dbReference type="ARBA" id="ARBA00022679"/>
    </source>
</evidence>
<dbReference type="PANTHER" id="PTHR45947">
    <property type="entry name" value="SULFOQUINOVOSYL TRANSFERASE SQD2"/>
    <property type="match status" value="1"/>
</dbReference>
<dbReference type="AlphaFoldDB" id="A0A498CBH2"/>
<reference evidence="7 8" key="1">
    <citation type="journal article" date="2015" name="Stand. Genomic Sci.">
        <title>Genomic Encyclopedia of Bacterial and Archaeal Type Strains, Phase III: the genomes of soil and plant-associated and newly described type strains.</title>
        <authorList>
            <person name="Whitman W.B."/>
            <person name="Woyke T."/>
            <person name="Klenk H.P."/>
            <person name="Zhou Y."/>
            <person name="Lilburn T.G."/>
            <person name="Beck B.J."/>
            <person name="De Vos P."/>
            <person name="Vandamme P."/>
            <person name="Eisen J.A."/>
            <person name="Garrity G."/>
            <person name="Hugenholtz P."/>
            <person name="Kyrpides N.C."/>
        </authorList>
    </citation>
    <scope>NUCLEOTIDE SEQUENCE [LARGE SCALE GENOMIC DNA]</scope>
    <source>
        <strain evidence="7 8">S2T63</strain>
    </source>
</reference>
<keyword evidence="2" id="KW-0328">Glycosyltransferase</keyword>
<feature type="region of interest" description="Disordered" evidence="4">
    <location>
        <begin position="363"/>
        <end position="385"/>
    </location>
</feature>